<geneLocation type="plasmid" evidence="2">
    <name>AFERRIp</name>
</geneLocation>
<protein>
    <submittedName>
        <fullName evidence="2">Metal ion efflux membrane fusion protein family</fullName>
    </submittedName>
</protein>
<evidence type="ECO:0000313" key="2">
    <source>
        <dbReference type="EMBL" id="SMH67836.1"/>
    </source>
</evidence>
<keyword evidence="3" id="KW-1185">Reference proteome</keyword>
<sequence length="356" mass="38118">MKRNLVIAGILAALPFLVILTWFGARAYPEGGGGAKTDSAHEMPLTVTAHDLKVVVLDAALQAQAGIRTRPLTPARYRARVSAYGVILDPLPLLKLRTSYTAALGQAGVARATVTAAQGEYERLRLLNRNGQNISIKTAQAAQAAYRSDQARLTAALANAASLQQMALTQWGPALGGWILGKVGDPLTLLFNGHDALLLVTLPPSLAIPSMPPVVHVESGKPTAYTDARLISAAPQSDPSVQGETYFYRMPAHHVRGGMRVAVDVPLAGQAMQGIVVPDSAVLWYVGQAWVYLQTDAEHFVRHLVSTRNPVPSGWFETDIRPGQRVVTQGAQLLLSQELLAPPSASHEANEDQDND</sequence>
<dbReference type="Gene3D" id="2.40.420.20">
    <property type="match status" value="1"/>
</dbReference>
<dbReference type="EMBL" id="CCCS020000054">
    <property type="protein sequence ID" value="CDQ11715.1"/>
    <property type="molecule type" value="Genomic_DNA"/>
</dbReference>
<evidence type="ECO:0000313" key="3">
    <source>
        <dbReference type="Proteomes" id="UP000193925"/>
    </source>
</evidence>
<reference evidence="2 3" key="3">
    <citation type="submission" date="2017-03" db="EMBL/GenBank/DDBJ databases">
        <authorList>
            <person name="Regsiter A."/>
            <person name="William W."/>
        </authorList>
    </citation>
    <scope>NUCLEOTIDE SEQUENCE [LARGE SCALE GENOMIC DNA]</scope>
    <source>
        <strain evidence="2">PRJEB5721</strain>
        <plasmid evidence="2">AFERRIp</plasmid>
        <plasmid evidence="3">aferrip</plasmid>
    </source>
</reference>
<name>A0A060UTH5_9PROT</name>
<evidence type="ECO:0000313" key="1">
    <source>
        <dbReference type="EMBL" id="CDQ11715.1"/>
    </source>
</evidence>
<dbReference type="RefSeq" id="WP_035194916.1">
    <property type="nucleotide sequence ID" value="NZ_CCCS020000054.1"/>
</dbReference>
<reference evidence="1" key="1">
    <citation type="submission" date="2014-03" db="EMBL/GenBank/DDBJ databases">
        <authorList>
            <person name="Genoscope - CEA"/>
        </authorList>
    </citation>
    <scope>NUCLEOTIDE SEQUENCE [LARGE SCALE GENOMIC DNA]</scope>
    <source>
        <strain evidence="1">CF27</strain>
    </source>
</reference>
<gene>
    <name evidence="1" type="ORF">AFERRI_580048</name>
    <name evidence="2" type="ORF">AFERRI_P0040</name>
</gene>
<keyword evidence="2" id="KW-0614">Plasmid</keyword>
<dbReference type="AlphaFoldDB" id="A0A060UTH5"/>
<organism evidence="1">
    <name type="scientific">Acidithiobacillus ferrivorans</name>
    <dbReference type="NCBI Taxonomy" id="160808"/>
    <lineage>
        <taxon>Bacteria</taxon>
        <taxon>Pseudomonadati</taxon>
        <taxon>Pseudomonadota</taxon>
        <taxon>Acidithiobacillia</taxon>
        <taxon>Acidithiobacillales</taxon>
        <taxon>Acidithiobacillaceae</taxon>
        <taxon>Acidithiobacillus</taxon>
    </lineage>
</organism>
<proteinExistence type="predicted"/>
<geneLocation type="plasmid" evidence="3">
    <name>aferrip</name>
</geneLocation>
<reference evidence="1" key="2">
    <citation type="submission" date="2014-07" db="EMBL/GenBank/DDBJ databases">
        <title>Initial genome analysis of the psychrotolerant acidophile Acidithiobacillus ferrivorans CF27: insights into iron and sulfur oxidation pathways and into biofilm formation.</title>
        <authorList>
            <person name="Talla E."/>
            <person name="Hedrich S."/>
            <person name="Mangenot S."/>
            <person name="Ji B."/>
            <person name="Johnson D.B."/>
            <person name="Barbe V."/>
            <person name="Bonnefoy V."/>
        </authorList>
    </citation>
    <scope>NUCLEOTIDE SEQUENCE [LARGE SCALE GENOMIC DNA]</scope>
    <source>
        <strain evidence="1">CF27</strain>
    </source>
</reference>
<accession>A0A060UTH5</accession>
<dbReference type="EMBL" id="LT841306">
    <property type="protein sequence ID" value="SMH67836.1"/>
    <property type="molecule type" value="Genomic_DNA"/>
</dbReference>
<dbReference type="Proteomes" id="UP000193925">
    <property type="component" value="Plasmid AFERRIp"/>
</dbReference>